<evidence type="ECO:0000313" key="16">
    <source>
        <dbReference type="Proteomes" id="UP000051008"/>
    </source>
</evidence>
<dbReference type="GO" id="GO:0000162">
    <property type="term" value="P:L-tryptophan biosynthetic process"/>
    <property type="evidence" value="ECO:0007669"/>
    <property type="project" value="TreeGrafter"/>
</dbReference>
<dbReference type="AlphaFoldDB" id="A0A0R2A6T4"/>
<dbReference type="PANTHER" id="PTHR43090">
    <property type="entry name" value="1-(5-PHOSPHORIBOSYL)-5-[(5-PHOSPHORIBOSYLAMINO)METHYLIDENEAMINO] IMIDAZOLE-4-CARBOXAMIDE ISOMERASE"/>
    <property type="match status" value="1"/>
</dbReference>
<dbReference type="EMBL" id="AYYP01000070">
    <property type="protein sequence ID" value="KRM63153.1"/>
    <property type="molecule type" value="Genomic_DNA"/>
</dbReference>
<dbReference type="UniPathway" id="UPA00031">
    <property type="reaction ID" value="UER00009"/>
</dbReference>
<dbReference type="InterPro" id="IPR013785">
    <property type="entry name" value="Aldolase_TIM"/>
</dbReference>
<comment type="catalytic activity">
    <reaction evidence="1 12 14">
        <text>1-(5-phospho-beta-D-ribosyl)-5-[(5-phospho-beta-D-ribosylamino)methylideneamino]imidazole-4-carboxamide = 5-[(5-phospho-1-deoxy-D-ribulos-1-ylimino)methylamino]-1-(5-phospho-beta-D-ribosyl)imidazole-4-carboxamide</text>
        <dbReference type="Rhea" id="RHEA:15469"/>
        <dbReference type="ChEBI" id="CHEBI:58435"/>
        <dbReference type="ChEBI" id="CHEBI:58525"/>
        <dbReference type="EC" id="5.3.1.16"/>
    </reaction>
</comment>
<evidence type="ECO:0000256" key="1">
    <source>
        <dbReference type="ARBA" id="ARBA00000901"/>
    </source>
</evidence>
<keyword evidence="9 12" id="KW-0368">Histidine biosynthesis</keyword>
<keyword evidence="10 12" id="KW-0413">Isomerase</keyword>
<evidence type="ECO:0000256" key="8">
    <source>
        <dbReference type="ARBA" id="ARBA00022605"/>
    </source>
</evidence>
<evidence type="ECO:0000256" key="3">
    <source>
        <dbReference type="ARBA" id="ARBA00005133"/>
    </source>
</evidence>
<dbReference type="FunFam" id="3.20.20.70:FF:000009">
    <property type="entry name" value="1-(5-phosphoribosyl)-5-[(5-phosphoribosylamino)methylideneamino] imidazole-4-carboxamide isomerase"/>
    <property type="match status" value="1"/>
</dbReference>
<evidence type="ECO:0000256" key="2">
    <source>
        <dbReference type="ARBA" id="ARBA00004496"/>
    </source>
</evidence>
<evidence type="ECO:0000256" key="14">
    <source>
        <dbReference type="RuleBase" id="RU003658"/>
    </source>
</evidence>
<comment type="pathway">
    <text evidence="3 12 14">Amino-acid biosynthesis; L-histidine biosynthesis; L-histidine from 5-phospho-alpha-D-ribose 1-diphosphate: step 4/9.</text>
</comment>
<accession>A0A0R2A6T4</accession>
<dbReference type="Gene3D" id="3.20.20.70">
    <property type="entry name" value="Aldolase class I"/>
    <property type="match status" value="1"/>
</dbReference>
<dbReference type="RefSeq" id="WP_056977558.1">
    <property type="nucleotide sequence ID" value="NZ_AYYP01000070.1"/>
</dbReference>
<comment type="similarity">
    <text evidence="4 12 13">Belongs to the HisA/HisF family.</text>
</comment>
<protein>
    <recommendedName>
        <fullName evidence="6 12">1-(5-phosphoribosyl)-5-[(5-phosphoribosylamino)methylideneamino] imidazole-4-carboxamide isomerase</fullName>
        <ecNumber evidence="5 12">5.3.1.16</ecNumber>
    </recommendedName>
    <alternativeName>
        <fullName evidence="11 12">Phosphoribosylformimino-5-aminoimidazole carboxamide ribotide isomerase</fullName>
    </alternativeName>
</protein>
<feature type="active site" description="Proton donor" evidence="12">
    <location>
        <position position="129"/>
    </location>
</feature>
<dbReference type="InterPro" id="IPR044524">
    <property type="entry name" value="Isoase_HisA-like"/>
</dbReference>
<dbReference type="Pfam" id="PF00977">
    <property type="entry name" value="His_biosynth"/>
    <property type="match status" value="1"/>
</dbReference>
<evidence type="ECO:0000256" key="12">
    <source>
        <dbReference type="HAMAP-Rule" id="MF_01014"/>
    </source>
</evidence>
<name>A0A0R2A6T4_9LACO</name>
<dbReference type="InterPro" id="IPR006062">
    <property type="entry name" value="His_biosynth"/>
</dbReference>
<evidence type="ECO:0000256" key="13">
    <source>
        <dbReference type="RuleBase" id="RU003657"/>
    </source>
</evidence>
<organism evidence="15 16">
    <name type="scientific">Ligilactobacillus agilis DSM 20509</name>
    <dbReference type="NCBI Taxonomy" id="1423718"/>
    <lineage>
        <taxon>Bacteria</taxon>
        <taxon>Bacillati</taxon>
        <taxon>Bacillota</taxon>
        <taxon>Bacilli</taxon>
        <taxon>Lactobacillales</taxon>
        <taxon>Lactobacillaceae</taxon>
        <taxon>Ligilactobacillus</taxon>
    </lineage>
</organism>
<dbReference type="InterPro" id="IPR023016">
    <property type="entry name" value="HisA/PriA"/>
</dbReference>
<evidence type="ECO:0000256" key="10">
    <source>
        <dbReference type="ARBA" id="ARBA00023235"/>
    </source>
</evidence>
<keyword evidence="7 12" id="KW-0963">Cytoplasm</keyword>
<evidence type="ECO:0000256" key="6">
    <source>
        <dbReference type="ARBA" id="ARBA00018464"/>
    </source>
</evidence>
<evidence type="ECO:0000313" key="15">
    <source>
        <dbReference type="EMBL" id="KRM63153.1"/>
    </source>
</evidence>
<dbReference type="PATRIC" id="fig|1423718.3.peg.1025"/>
<evidence type="ECO:0000256" key="5">
    <source>
        <dbReference type="ARBA" id="ARBA00012550"/>
    </source>
</evidence>
<dbReference type="PANTHER" id="PTHR43090:SF2">
    <property type="entry name" value="1-(5-PHOSPHORIBOSYL)-5-[(5-PHOSPHORIBOSYLAMINO)METHYLIDENEAMINO] IMIDAZOLE-4-CARBOXAMIDE ISOMERASE"/>
    <property type="match status" value="1"/>
</dbReference>
<evidence type="ECO:0000256" key="11">
    <source>
        <dbReference type="ARBA" id="ARBA00030547"/>
    </source>
</evidence>
<dbReference type="HAMAP" id="MF_01014">
    <property type="entry name" value="HisA"/>
    <property type="match status" value="1"/>
</dbReference>
<comment type="caution">
    <text evidence="15">The sequence shown here is derived from an EMBL/GenBank/DDBJ whole genome shotgun (WGS) entry which is preliminary data.</text>
</comment>
<evidence type="ECO:0000256" key="7">
    <source>
        <dbReference type="ARBA" id="ARBA00022490"/>
    </source>
</evidence>
<gene>
    <name evidence="12" type="primary">hisA</name>
    <name evidence="15" type="ORF">FC14_GL000977</name>
</gene>
<dbReference type="GO" id="GO:0003949">
    <property type="term" value="F:1-(5-phosphoribosyl)-5-[(5-phosphoribosylamino)methylideneamino]imidazole-4-carboxamide isomerase activity"/>
    <property type="evidence" value="ECO:0007669"/>
    <property type="project" value="UniProtKB-UniRule"/>
</dbReference>
<dbReference type="InterPro" id="IPR006063">
    <property type="entry name" value="HisA_bact_arch"/>
</dbReference>
<dbReference type="NCBIfam" id="TIGR00007">
    <property type="entry name" value="1-(5-phosphoribosyl)-5-[(5-phosphoribosylamino)methylideneamino]imidazole-4-carboxamide isomerase"/>
    <property type="match status" value="1"/>
</dbReference>
<proteinExistence type="inferred from homology"/>
<dbReference type="GO" id="GO:0000105">
    <property type="term" value="P:L-histidine biosynthetic process"/>
    <property type="evidence" value="ECO:0007669"/>
    <property type="project" value="UniProtKB-UniRule"/>
</dbReference>
<dbReference type="OrthoDB" id="9807749at2"/>
<comment type="subcellular location">
    <subcellularLocation>
        <location evidence="2 12 14">Cytoplasm</location>
    </subcellularLocation>
</comment>
<keyword evidence="8 12" id="KW-0028">Amino-acid biosynthesis</keyword>
<dbReference type="CDD" id="cd04732">
    <property type="entry name" value="HisA"/>
    <property type="match status" value="1"/>
</dbReference>
<dbReference type="GO" id="GO:0005737">
    <property type="term" value="C:cytoplasm"/>
    <property type="evidence" value="ECO:0007669"/>
    <property type="project" value="UniProtKB-SubCell"/>
</dbReference>
<dbReference type="SUPFAM" id="SSF51366">
    <property type="entry name" value="Ribulose-phoshate binding barrel"/>
    <property type="match status" value="1"/>
</dbReference>
<evidence type="ECO:0000256" key="4">
    <source>
        <dbReference type="ARBA" id="ARBA00009667"/>
    </source>
</evidence>
<evidence type="ECO:0000256" key="9">
    <source>
        <dbReference type="ARBA" id="ARBA00023102"/>
    </source>
</evidence>
<dbReference type="InterPro" id="IPR011060">
    <property type="entry name" value="RibuloseP-bd_barrel"/>
</dbReference>
<dbReference type="EC" id="5.3.1.16" evidence="5 12"/>
<feature type="active site" description="Proton acceptor" evidence="12">
    <location>
        <position position="7"/>
    </location>
</feature>
<sequence length="239" mass="25257">MILPAIDLQNGQSVRLYQGDFTKETIISPAPVKQAKEINVAGVYALHLVDLDGAKAGSPKNLAVIKKIRAEFTGLIEVGGGIRSLDTIETYLAMGIDRLILGSVALKDPAFTKQVLAKFGPERIVIGVDGTDGKVAVDGWLKQSEVTMATLINEMQQAGAKHFIVTDVAKDGTMTGANMDQLTSLQNQFVHANIIASGGIRNLQDILALQTAGIADAVAGKALYEGSLTLKEIAEVNGC</sequence>
<dbReference type="Proteomes" id="UP000051008">
    <property type="component" value="Unassembled WGS sequence"/>
</dbReference>
<reference evidence="15 16" key="1">
    <citation type="journal article" date="2015" name="Genome Announc.">
        <title>Expanding the biotechnology potential of lactobacilli through comparative genomics of 213 strains and associated genera.</title>
        <authorList>
            <person name="Sun Z."/>
            <person name="Harris H.M."/>
            <person name="McCann A."/>
            <person name="Guo C."/>
            <person name="Argimon S."/>
            <person name="Zhang W."/>
            <person name="Yang X."/>
            <person name="Jeffery I.B."/>
            <person name="Cooney J.C."/>
            <person name="Kagawa T.F."/>
            <person name="Liu W."/>
            <person name="Song Y."/>
            <person name="Salvetti E."/>
            <person name="Wrobel A."/>
            <person name="Rasinkangas P."/>
            <person name="Parkhill J."/>
            <person name="Rea M.C."/>
            <person name="O'Sullivan O."/>
            <person name="Ritari J."/>
            <person name="Douillard F.P."/>
            <person name="Paul Ross R."/>
            <person name="Yang R."/>
            <person name="Briner A.E."/>
            <person name="Felis G.E."/>
            <person name="de Vos W.M."/>
            <person name="Barrangou R."/>
            <person name="Klaenhammer T.R."/>
            <person name="Caufield P.W."/>
            <person name="Cui Y."/>
            <person name="Zhang H."/>
            <person name="O'Toole P.W."/>
        </authorList>
    </citation>
    <scope>NUCLEOTIDE SEQUENCE [LARGE SCALE GENOMIC DNA]</scope>
    <source>
        <strain evidence="15 16">DSM 20509</strain>
    </source>
</reference>
<keyword evidence="16" id="KW-1185">Reference proteome</keyword>